<evidence type="ECO:0000256" key="2">
    <source>
        <dbReference type="SAM" id="SignalP"/>
    </source>
</evidence>
<sequence length="326" mass="34231">MGNRLGPATATALAVLLAAGCTWSDPDPAPAPTPTATAPTAPASGSAPLRSEHVTVHPERTVWWGGRSFALQDLVVSEQTGDRLGYELVLRIDTASPVELAVPFPRIVLESEGRVVADSRADSTTPQRYEPGSGTVHTMLWGSAPAGEPVDPDGLALVLTDSVPGSARAVLPVGDRGPEQVALAPVPLRPSAATLDTGRFHWGVVSAQLRDDTTGSTAVLRDNDVTVNHHSRVLRGLKQGQHTVQVLFDAPAGTIGDLLGWQLTLPDGRQVAPSVPVTLTTYPDRTDRVSLAAWFDFYGDTAGTYTLRAADGQRPDDPAVLTLVAG</sequence>
<dbReference type="RefSeq" id="WP_380319628.1">
    <property type="nucleotide sequence ID" value="NZ_JBHYPW010000009.1"/>
</dbReference>
<evidence type="ECO:0000313" key="4">
    <source>
        <dbReference type="Proteomes" id="UP001599542"/>
    </source>
</evidence>
<reference evidence="3 4" key="1">
    <citation type="submission" date="2024-09" db="EMBL/GenBank/DDBJ databases">
        <title>The Natural Products Discovery Center: Release of the First 8490 Sequenced Strains for Exploring Actinobacteria Biosynthetic Diversity.</title>
        <authorList>
            <person name="Kalkreuter E."/>
            <person name="Kautsar S.A."/>
            <person name="Yang D."/>
            <person name="Bader C.D."/>
            <person name="Teijaro C.N."/>
            <person name="Fluegel L."/>
            <person name="Davis C.M."/>
            <person name="Simpson J.R."/>
            <person name="Lauterbach L."/>
            <person name="Steele A.D."/>
            <person name="Gui C."/>
            <person name="Meng S."/>
            <person name="Li G."/>
            <person name="Viehrig K."/>
            <person name="Ye F."/>
            <person name="Su P."/>
            <person name="Kiefer A.F."/>
            <person name="Nichols A."/>
            <person name="Cepeda A.J."/>
            <person name="Yan W."/>
            <person name="Fan B."/>
            <person name="Jiang Y."/>
            <person name="Adhikari A."/>
            <person name="Zheng C.-J."/>
            <person name="Schuster L."/>
            <person name="Cowan T.M."/>
            <person name="Smanski M.J."/>
            <person name="Chevrette M.G."/>
            <person name="De Carvalho L.P.S."/>
            <person name="Shen B."/>
        </authorList>
    </citation>
    <scope>NUCLEOTIDE SEQUENCE [LARGE SCALE GENOMIC DNA]</scope>
    <source>
        <strain evidence="3 4">NPDC058753</strain>
    </source>
</reference>
<keyword evidence="2" id="KW-0732">Signal</keyword>
<name>A0ABW6GFK5_9ACTN</name>
<organism evidence="3 4">
    <name type="scientific">Kitasatospora phosalacinea</name>
    <dbReference type="NCBI Taxonomy" id="2065"/>
    <lineage>
        <taxon>Bacteria</taxon>
        <taxon>Bacillati</taxon>
        <taxon>Actinomycetota</taxon>
        <taxon>Actinomycetes</taxon>
        <taxon>Kitasatosporales</taxon>
        <taxon>Streptomycetaceae</taxon>
        <taxon>Kitasatospora</taxon>
    </lineage>
</organism>
<feature type="signal peptide" evidence="2">
    <location>
        <begin position="1"/>
        <end position="24"/>
    </location>
</feature>
<dbReference type="Proteomes" id="UP001599542">
    <property type="component" value="Unassembled WGS sequence"/>
</dbReference>
<dbReference type="EMBL" id="JBHYPX010000007">
    <property type="protein sequence ID" value="MFE1351501.1"/>
    <property type="molecule type" value="Genomic_DNA"/>
</dbReference>
<feature type="compositionally biased region" description="Low complexity" evidence="1">
    <location>
        <begin position="34"/>
        <end position="43"/>
    </location>
</feature>
<evidence type="ECO:0000256" key="1">
    <source>
        <dbReference type="SAM" id="MobiDB-lite"/>
    </source>
</evidence>
<feature type="region of interest" description="Disordered" evidence="1">
    <location>
        <begin position="26"/>
        <end position="52"/>
    </location>
</feature>
<proteinExistence type="predicted"/>
<comment type="caution">
    <text evidence="3">The sequence shown here is derived from an EMBL/GenBank/DDBJ whole genome shotgun (WGS) entry which is preliminary data.</text>
</comment>
<feature type="chain" id="PRO_5046323388" evidence="2">
    <location>
        <begin position="25"/>
        <end position="326"/>
    </location>
</feature>
<protein>
    <submittedName>
        <fullName evidence="3">Uncharacterized protein</fullName>
    </submittedName>
</protein>
<gene>
    <name evidence="3" type="ORF">ACFW6T_05860</name>
</gene>
<accession>A0ABW6GFK5</accession>
<dbReference type="PROSITE" id="PS51257">
    <property type="entry name" value="PROKAR_LIPOPROTEIN"/>
    <property type="match status" value="1"/>
</dbReference>
<evidence type="ECO:0000313" key="3">
    <source>
        <dbReference type="EMBL" id="MFE1351501.1"/>
    </source>
</evidence>
<keyword evidence="4" id="KW-1185">Reference proteome</keyword>